<gene>
    <name evidence="2" type="ORF">HGH91_04700</name>
</gene>
<dbReference type="SMART" id="SM00860">
    <property type="entry name" value="SMI1_KNR4"/>
    <property type="match status" value="1"/>
</dbReference>
<dbReference type="RefSeq" id="WP_168737271.1">
    <property type="nucleotide sequence ID" value="NZ_JABAHZ010000001.1"/>
</dbReference>
<evidence type="ECO:0000313" key="3">
    <source>
        <dbReference type="Proteomes" id="UP000552864"/>
    </source>
</evidence>
<organism evidence="2 3">
    <name type="scientific">Chitinophaga eiseniae</name>
    <dbReference type="NCBI Taxonomy" id="634771"/>
    <lineage>
        <taxon>Bacteria</taxon>
        <taxon>Pseudomonadati</taxon>
        <taxon>Bacteroidota</taxon>
        <taxon>Chitinophagia</taxon>
        <taxon>Chitinophagales</taxon>
        <taxon>Chitinophagaceae</taxon>
        <taxon>Chitinophaga</taxon>
    </lineage>
</organism>
<dbReference type="Gene3D" id="3.40.1580.10">
    <property type="entry name" value="SMI1/KNR4-like"/>
    <property type="match status" value="1"/>
</dbReference>
<dbReference type="EMBL" id="JABAHZ010000001">
    <property type="protein sequence ID" value="NLR77910.1"/>
    <property type="molecule type" value="Genomic_DNA"/>
</dbReference>
<reference evidence="2 3" key="1">
    <citation type="submission" date="2020-04" db="EMBL/GenBank/DDBJ databases">
        <authorList>
            <person name="Yin C."/>
        </authorList>
    </citation>
    <scope>NUCLEOTIDE SEQUENCE [LARGE SCALE GENOMIC DNA]</scope>
    <source>
        <strain evidence="2 3">Ak56</strain>
    </source>
</reference>
<dbReference type="Gene3D" id="1.25.10.10">
    <property type="entry name" value="Leucine-rich Repeat Variant"/>
    <property type="match status" value="1"/>
</dbReference>
<dbReference type="InterPro" id="IPR016024">
    <property type="entry name" value="ARM-type_fold"/>
</dbReference>
<evidence type="ECO:0000313" key="2">
    <source>
        <dbReference type="EMBL" id="NLR77910.1"/>
    </source>
</evidence>
<dbReference type="SUPFAM" id="SSF160631">
    <property type="entry name" value="SMI1/KNR4-like"/>
    <property type="match status" value="1"/>
</dbReference>
<evidence type="ECO:0000259" key="1">
    <source>
        <dbReference type="SMART" id="SM00860"/>
    </source>
</evidence>
<keyword evidence="3" id="KW-1185">Reference proteome</keyword>
<comment type="caution">
    <text evidence="2">The sequence shown here is derived from an EMBL/GenBank/DDBJ whole genome shotgun (WGS) entry which is preliminary data.</text>
</comment>
<dbReference type="InterPro" id="IPR011989">
    <property type="entry name" value="ARM-like"/>
</dbReference>
<feature type="domain" description="Knr4/Smi1-like" evidence="1">
    <location>
        <begin position="40"/>
        <end position="195"/>
    </location>
</feature>
<dbReference type="InterPro" id="IPR018958">
    <property type="entry name" value="Knr4/Smi1-like_dom"/>
</dbReference>
<dbReference type="Pfam" id="PF09346">
    <property type="entry name" value="SMI1_KNR4"/>
    <property type="match status" value="1"/>
</dbReference>
<dbReference type="AlphaFoldDB" id="A0A847S3P0"/>
<proteinExistence type="predicted"/>
<name>A0A847S3P0_9BACT</name>
<protein>
    <submittedName>
        <fullName evidence="2">SMI1/KNR4 family protein</fullName>
    </submittedName>
</protein>
<dbReference type="InterPro" id="IPR037883">
    <property type="entry name" value="Knr4/Smi1-like_sf"/>
</dbReference>
<accession>A0A847S3P0</accession>
<dbReference type="SUPFAM" id="SSF48371">
    <property type="entry name" value="ARM repeat"/>
    <property type="match status" value="1"/>
</dbReference>
<dbReference type="Proteomes" id="UP000552864">
    <property type="component" value="Unassembled WGS sequence"/>
</dbReference>
<sequence>MSVFEEQISRIKLKLAQARSVDAKRKTFGASYHRYKLYKPLKPKQVAAFELTQGITLPACYKAFLTAIGNGGPSYMDSAAGPFYGIYPMGENTDEFLENAASYLRQAVTIYPGMTAAYWEALKQDLLADDLADDVYTAALGLVFSGILPIGSQGCSYYHGLLLNGPHAGRVVNIDLDLAQPVFSFADNFLDWYEGWLNEVISGDLTADTAPWYGYRRSGSMAALLEQYQSSTDPVFKAECLDGIVAKTVLGTVTTDQLETALQNADKTTHLRWLQILTKFDYNRAKPHLLASWDDYFPDIVKFIYWYAKDHCAEWCELVVATLPLVNDGETFRFCTYLLTESQYPFGPVVAPLVHHALADIRVTALYTLGKLDDKGAYLSSFISGLKDESEDVIRTALQALSGIKDPQLLPIYKDLASRSHSADSYILSNLKQRLEEYPLTLQQLQQMP</sequence>